<dbReference type="KEGG" id="tpsc:RBB77_22535"/>
<dbReference type="EMBL" id="CP132942">
    <property type="protein sequence ID" value="XCB33161.1"/>
    <property type="molecule type" value="Genomic_DNA"/>
</dbReference>
<dbReference type="GO" id="GO:0005886">
    <property type="term" value="C:plasma membrane"/>
    <property type="evidence" value="ECO:0007669"/>
    <property type="project" value="UniProtKB-SubCell"/>
</dbReference>
<evidence type="ECO:0000256" key="5">
    <source>
        <dbReference type="ARBA" id="ARBA00022692"/>
    </source>
</evidence>
<evidence type="ECO:0000256" key="8">
    <source>
        <dbReference type="SAM" id="Phobius"/>
    </source>
</evidence>
<evidence type="ECO:0000256" key="3">
    <source>
        <dbReference type="ARBA" id="ARBA00022448"/>
    </source>
</evidence>
<accession>A0AAU7ZQD6</accession>
<proteinExistence type="inferred from homology"/>
<keyword evidence="3" id="KW-0813">Transport</keyword>
<keyword evidence="7 8" id="KW-0472">Membrane</keyword>
<evidence type="ECO:0000313" key="9">
    <source>
        <dbReference type="EMBL" id="XCB33161.1"/>
    </source>
</evidence>
<dbReference type="AlphaFoldDB" id="A0AAU7ZQD6"/>
<feature type="transmembrane region" description="Helical" evidence="8">
    <location>
        <begin position="300"/>
        <end position="332"/>
    </location>
</feature>
<feature type="transmembrane region" description="Helical" evidence="8">
    <location>
        <begin position="203"/>
        <end position="221"/>
    </location>
</feature>
<evidence type="ECO:0000256" key="6">
    <source>
        <dbReference type="ARBA" id="ARBA00022989"/>
    </source>
</evidence>
<organism evidence="9">
    <name type="scientific">Tunturiibacter psychrotolerans</name>
    <dbReference type="NCBI Taxonomy" id="3069686"/>
    <lineage>
        <taxon>Bacteria</taxon>
        <taxon>Pseudomonadati</taxon>
        <taxon>Acidobacteriota</taxon>
        <taxon>Terriglobia</taxon>
        <taxon>Terriglobales</taxon>
        <taxon>Acidobacteriaceae</taxon>
        <taxon>Tunturiibacter</taxon>
    </lineage>
</organism>
<gene>
    <name evidence="9" type="ORF">RBB77_22535</name>
</gene>
<evidence type="ECO:0000256" key="2">
    <source>
        <dbReference type="ARBA" id="ARBA00009773"/>
    </source>
</evidence>
<reference evidence="9" key="2">
    <citation type="journal article" date="2024" name="Environ. Microbiol.">
        <title>Genome analysis and description of Tunturibacter gen. nov. expands the diversity of Terriglobia in tundra soils.</title>
        <authorList>
            <person name="Messyasz A."/>
            <person name="Mannisto M.K."/>
            <person name="Kerkhof L.J."/>
            <person name="Haggblom M.M."/>
        </authorList>
    </citation>
    <scope>NUCLEOTIDE SEQUENCE</scope>
    <source>
        <strain evidence="9">X5P6</strain>
    </source>
</reference>
<sequence length="356" mass="40042">MFGLDSRVLRIVWTLVFCYLLYRLRDTIFLVVLSIIIAYMLLPVVDFIYSRLTHGRHRGWALAGVYLLIFALILCVGGLIGYYAFQQAVELTKQIPDLTQPNAIDHIHLPKFLERWDAPIRDHLKSWIEVHGKDMLETITDLSMKLLSAAGSIVLLLIVLLLSYLLLRNGPDLLEGIVCALPPASRPKFQEILRDEHDFLKHWARSVVLCAIITDAIYVIAFSLLRVPYSVLLALMMFPFEFIPLVGPPLAFLIVLIIAAVTGFHAFGWLIFIFVLVRLLVDYVLQPYLFSSGQFELPPFIVIVSALAGEAIAGVPGVLLSIPVSATILILYRRLYCDTPPDQQITESSTAARVEL</sequence>
<dbReference type="InterPro" id="IPR002549">
    <property type="entry name" value="AI-2E-like"/>
</dbReference>
<reference evidence="9" key="1">
    <citation type="submission" date="2023-08" db="EMBL/GenBank/DDBJ databases">
        <authorList>
            <person name="Messyasz A."/>
            <person name="Mannisto M.K."/>
            <person name="Kerkhof L.J."/>
            <person name="Haggblom M."/>
        </authorList>
    </citation>
    <scope>NUCLEOTIDE SEQUENCE</scope>
    <source>
        <strain evidence="9">X5P6</strain>
    </source>
</reference>
<keyword evidence="4" id="KW-1003">Cell membrane</keyword>
<feature type="transmembrane region" description="Helical" evidence="8">
    <location>
        <begin position="61"/>
        <end position="85"/>
    </location>
</feature>
<feature type="transmembrane region" description="Helical" evidence="8">
    <location>
        <begin position="146"/>
        <end position="167"/>
    </location>
</feature>
<dbReference type="PANTHER" id="PTHR21716">
    <property type="entry name" value="TRANSMEMBRANE PROTEIN"/>
    <property type="match status" value="1"/>
</dbReference>
<feature type="transmembrane region" description="Helical" evidence="8">
    <location>
        <begin position="28"/>
        <end position="49"/>
    </location>
</feature>
<evidence type="ECO:0000256" key="1">
    <source>
        <dbReference type="ARBA" id="ARBA00004651"/>
    </source>
</evidence>
<name>A0AAU7ZQD6_9BACT</name>
<dbReference type="PANTHER" id="PTHR21716:SF53">
    <property type="entry name" value="PERMEASE PERM-RELATED"/>
    <property type="match status" value="1"/>
</dbReference>
<evidence type="ECO:0000256" key="4">
    <source>
        <dbReference type="ARBA" id="ARBA00022475"/>
    </source>
</evidence>
<protein>
    <submittedName>
        <fullName evidence="9">AI-2E family transporter</fullName>
    </submittedName>
</protein>
<keyword evidence="6 8" id="KW-1133">Transmembrane helix</keyword>
<evidence type="ECO:0000256" key="7">
    <source>
        <dbReference type="ARBA" id="ARBA00023136"/>
    </source>
</evidence>
<feature type="transmembrane region" description="Helical" evidence="8">
    <location>
        <begin position="253"/>
        <end position="280"/>
    </location>
</feature>
<keyword evidence="5 8" id="KW-0812">Transmembrane</keyword>
<comment type="similarity">
    <text evidence="2">Belongs to the autoinducer-2 exporter (AI-2E) (TC 2.A.86) family.</text>
</comment>
<dbReference type="Pfam" id="PF01594">
    <property type="entry name" value="AI-2E_transport"/>
    <property type="match status" value="1"/>
</dbReference>
<dbReference type="RefSeq" id="WP_353064004.1">
    <property type="nucleotide sequence ID" value="NZ_CP132942.1"/>
</dbReference>
<comment type="subcellular location">
    <subcellularLocation>
        <location evidence="1">Cell membrane</location>
        <topology evidence="1">Multi-pass membrane protein</topology>
    </subcellularLocation>
</comment>